<name>A0A918ZF24_9ACTN</name>
<evidence type="ECO:0000313" key="5">
    <source>
        <dbReference type="EMBL" id="GHE49781.1"/>
    </source>
</evidence>
<accession>A0A918ZF24</accession>
<evidence type="ECO:0000259" key="4">
    <source>
        <dbReference type="SMART" id="SM01043"/>
    </source>
</evidence>
<dbReference type="PANTHER" id="PTHR35807">
    <property type="entry name" value="TRANSCRIPTIONAL REGULATOR REDD-RELATED"/>
    <property type="match status" value="1"/>
</dbReference>
<dbReference type="SMART" id="SM01043">
    <property type="entry name" value="BTAD"/>
    <property type="match status" value="1"/>
</dbReference>
<protein>
    <recommendedName>
        <fullName evidence="4">Bacterial transcriptional activator domain-containing protein</fullName>
    </recommendedName>
</protein>
<dbReference type="PANTHER" id="PTHR35807:SF1">
    <property type="entry name" value="TRANSCRIPTIONAL REGULATOR REDD"/>
    <property type="match status" value="1"/>
</dbReference>
<comment type="caution">
    <text evidence="5">The sequence shown here is derived from an EMBL/GenBank/DDBJ whole genome shotgun (WGS) entry which is preliminary data.</text>
</comment>
<dbReference type="Gene3D" id="1.25.40.10">
    <property type="entry name" value="Tetratricopeptide repeat domain"/>
    <property type="match status" value="1"/>
</dbReference>
<keyword evidence="6" id="KW-1185">Reference proteome</keyword>
<reference evidence="5" key="2">
    <citation type="submission" date="2020-09" db="EMBL/GenBank/DDBJ databases">
        <authorList>
            <person name="Sun Q."/>
            <person name="Ohkuma M."/>
        </authorList>
    </citation>
    <scope>NUCLEOTIDE SEQUENCE</scope>
    <source>
        <strain evidence="5">JCM 4784</strain>
    </source>
</reference>
<dbReference type="GO" id="GO:0000160">
    <property type="term" value="P:phosphorelay signal transduction system"/>
    <property type="evidence" value="ECO:0007669"/>
    <property type="project" value="UniProtKB-KW"/>
</dbReference>
<dbReference type="Pfam" id="PF03704">
    <property type="entry name" value="BTAD"/>
    <property type="match status" value="1"/>
</dbReference>
<evidence type="ECO:0000313" key="6">
    <source>
        <dbReference type="Proteomes" id="UP000608024"/>
    </source>
</evidence>
<evidence type="ECO:0000256" key="2">
    <source>
        <dbReference type="ARBA" id="ARBA00023015"/>
    </source>
</evidence>
<sequence length="278" mass="30617">MTFAWVERGVMEIKVLGRLCVMAGEKCTVPADQEVCRVLALLALNADQVVPTCLIAQELWPKGPLPKADSQVVTYVAFIRELLMAMLREGEGVRGREASGGDLLISAPGGYRLDSRGWDLDARRFERDLGAGYRAMATGEAGQAAERLHAALSVWQGEVLAGLPHGVGLRSHVARLQRARADALEQWAGIELQLGRHRERLAELSDLATRYPSHQGLYRHYIRALVRCGRLADALQAYERLDAALRECGTEMSLPLRRLGRRIAVAADELRHPLLAVG</sequence>
<keyword evidence="1" id="KW-0902">Two-component regulatory system</keyword>
<evidence type="ECO:0000256" key="1">
    <source>
        <dbReference type="ARBA" id="ARBA00023012"/>
    </source>
</evidence>
<dbReference type="AlphaFoldDB" id="A0A918ZF24"/>
<dbReference type="SUPFAM" id="SSF48452">
    <property type="entry name" value="TPR-like"/>
    <property type="match status" value="1"/>
</dbReference>
<evidence type="ECO:0000256" key="3">
    <source>
        <dbReference type="ARBA" id="ARBA00023163"/>
    </source>
</evidence>
<organism evidence="5 6">
    <name type="scientific">Streptomyces longispororuber</name>
    <dbReference type="NCBI Taxonomy" id="68230"/>
    <lineage>
        <taxon>Bacteria</taxon>
        <taxon>Bacillati</taxon>
        <taxon>Actinomycetota</taxon>
        <taxon>Actinomycetes</taxon>
        <taxon>Kitasatosporales</taxon>
        <taxon>Streptomycetaceae</taxon>
        <taxon>Streptomyces</taxon>
    </lineage>
</organism>
<keyword evidence="3" id="KW-0804">Transcription</keyword>
<dbReference type="InterPro" id="IPR036388">
    <property type="entry name" value="WH-like_DNA-bd_sf"/>
</dbReference>
<proteinExistence type="predicted"/>
<dbReference type="InterPro" id="IPR051677">
    <property type="entry name" value="AfsR-DnrI-RedD_regulator"/>
</dbReference>
<dbReference type="Gene3D" id="1.10.10.10">
    <property type="entry name" value="Winged helix-like DNA-binding domain superfamily/Winged helix DNA-binding domain"/>
    <property type="match status" value="1"/>
</dbReference>
<reference evidence="5" key="1">
    <citation type="journal article" date="2014" name="Int. J. Syst. Evol. Microbiol.">
        <title>Complete genome sequence of Corynebacterium casei LMG S-19264T (=DSM 44701T), isolated from a smear-ripened cheese.</title>
        <authorList>
            <consortium name="US DOE Joint Genome Institute (JGI-PGF)"/>
            <person name="Walter F."/>
            <person name="Albersmeier A."/>
            <person name="Kalinowski J."/>
            <person name="Ruckert C."/>
        </authorList>
    </citation>
    <scope>NUCLEOTIDE SEQUENCE</scope>
    <source>
        <strain evidence="5">JCM 4784</strain>
    </source>
</reference>
<dbReference type="CDD" id="cd15831">
    <property type="entry name" value="BTAD"/>
    <property type="match status" value="1"/>
</dbReference>
<dbReference type="SUPFAM" id="SSF46894">
    <property type="entry name" value="C-terminal effector domain of the bipartite response regulators"/>
    <property type="match status" value="1"/>
</dbReference>
<dbReference type="EMBL" id="BNBT01000019">
    <property type="protein sequence ID" value="GHE49781.1"/>
    <property type="molecule type" value="Genomic_DNA"/>
</dbReference>
<feature type="domain" description="Bacterial transcriptional activator" evidence="4">
    <location>
        <begin position="120"/>
        <end position="264"/>
    </location>
</feature>
<dbReference type="InterPro" id="IPR011990">
    <property type="entry name" value="TPR-like_helical_dom_sf"/>
</dbReference>
<dbReference type="InterPro" id="IPR005158">
    <property type="entry name" value="BTAD"/>
</dbReference>
<gene>
    <name evidence="5" type="ORF">GCM10018785_19160</name>
</gene>
<dbReference type="GO" id="GO:0003677">
    <property type="term" value="F:DNA binding"/>
    <property type="evidence" value="ECO:0007669"/>
    <property type="project" value="InterPro"/>
</dbReference>
<dbReference type="Proteomes" id="UP000608024">
    <property type="component" value="Unassembled WGS sequence"/>
</dbReference>
<dbReference type="InterPro" id="IPR016032">
    <property type="entry name" value="Sig_transdc_resp-reg_C-effctor"/>
</dbReference>
<dbReference type="GO" id="GO:0006355">
    <property type="term" value="P:regulation of DNA-templated transcription"/>
    <property type="evidence" value="ECO:0007669"/>
    <property type="project" value="InterPro"/>
</dbReference>
<keyword evidence="2" id="KW-0805">Transcription regulation</keyword>